<dbReference type="RefSeq" id="WP_273638221.1">
    <property type="nucleotide sequence ID" value="NZ_JAQQXP010000001.1"/>
</dbReference>
<dbReference type="PANTHER" id="PTHR10907:SF47">
    <property type="entry name" value="REGUCALCIN"/>
    <property type="match status" value="1"/>
</dbReference>
<evidence type="ECO:0000313" key="4">
    <source>
        <dbReference type="Proteomes" id="UP001218788"/>
    </source>
</evidence>
<reference evidence="3 4" key="1">
    <citation type="submission" date="2022-10" db="EMBL/GenBank/DDBJ databases">
        <title>Alteromonas sp. chi3 Genome sequencing.</title>
        <authorList>
            <person name="Park S."/>
        </authorList>
    </citation>
    <scope>NUCLEOTIDE SEQUENCE [LARGE SCALE GENOMIC DNA]</scope>
    <source>
        <strain evidence="4">chi3</strain>
    </source>
</reference>
<organism evidence="3 4">
    <name type="scientific">Alteromonas gilva</name>
    <dbReference type="NCBI Taxonomy" id="2987522"/>
    <lineage>
        <taxon>Bacteria</taxon>
        <taxon>Pseudomonadati</taxon>
        <taxon>Pseudomonadota</taxon>
        <taxon>Gammaproteobacteria</taxon>
        <taxon>Alteromonadales</taxon>
        <taxon>Alteromonadaceae</taxon>
        <taxon>Alteromonas/Salinimonas group</taxon>
        <taxon>Alteromonas</taxon>
    </lineage>
</organism>
<gene>
    <name evidence="3" type="ORF">OIK42_02890</name>
</gene>
<dbReference type="EMBL" id="JAQQXP010000001">
    <property type="protein sequence ID" value="MDC8829702.1"/>
    <property type="molecule type" value="Genomic_DNA"/>
</dbReference>
<dbReference type="Gene3D" id="2.120.10.30">
    <property type="entry name" value="TolB, C-terminal domain"/>
    <property type="match status" value="1"/>
</dbReference>
<dbReference type="InterPro" id="IPR005511">
    <property type="entry name" value="SMP-30"/>
</dbReference>
<evidence type="ECO:0000313" key="3">
    <source>
        <dbReference type="EMBL" id="MDC8829702.1"/>
    </source>
</evidence>
<feature type="domain" description="SMP-30/Gluconolactonase/LRE-like region" evidence="2">
    <location>
        <begin position="16"/>
        <end position="260"/>
    </location>
</feature>
<comment type="similarity">
    <text evidence="1">Belongs to the SMP-30/CGR1 family.</text>
</comment>
<sequence>MSAATIINTYPTGCELGEGIHYSASLNCVFWVDIKQHQLFRLSLNDGVISRFNMPEPIGWIKQTRTGNFIVGLQSGIYLLNSDFTCGEQLCAPRAEPATNRLNDAKTDRQGRLYFGSMDNYEKQQSGNLYQLCSVTGADSPRLIDSDYKVSNGPAINLAGDKLYSVSSSTRTIFSFRLETNGNVTDKQVFIQLPEQYGFPDGITVDSQDNIWVACWMGHSLCCFSPQGELLRKVIMPAPLITNITFAGANLDRAFVTSARIGLSAKQLQQYPLSGSVFELSLNTTGLPEALVAD</sequence>
<evidence type="ECO:0000259" key="2">
    <source>
        <dbReference type="Pfam" id="PF08450"/>
    </source>
</evidence>
<proteinExistence type="inferred from homology"/>
<comment type="caution">
    <text evidence="3">The sequence shown here is derived from an EMBL/GenBank/DDBJ whole genome shotgun (WGS) entry which is preliminary data.</text>
</comment>
<keyword evidence="4" id="KW-1185">Reference proteome</keyword>
<name>A0ABT5L1F5_9ALTE</name>
<evidence type="ECO:0000256" key="1">
    <source>
        <dbReference type="ARBA" id="ARBA00008853"/>
    </source>
</evidence>
<dbReference type="PANTHER" id="PTHR10907">
    <property type="entry name" value="REGUCALCIN"/>
    <property type="match status" value="1"/>
</dbReference>
<dbReference type="InterPro" id="IPR013658">
    <property type="entry name" value="SGL"/>
</dbReference>
<dbReference type="Proteomes" id="UP001218788">
    <property type="component" value="Unassembled WGS sequence"/>
</dbReference>
<dbReference type="PRINTS" id="PR01790">
    <property type="entry name" value="SMP30FAMILY"/>
</dbReference>
<dbReference type="SUPFAM" id="SSF63829">
    <property type="entry name" value="Calcium-dependent phosphotriesterase"/>
    <property type="match status" value="1"/>
</dbReference>
<accession>A0ABT5L1F5</accession>
<protein>
    <submittedName>
        <fullName evidence="3">SMP-30/gluconolactonase/LRE family protein</fullName>
    </submittedName>
</protein>
<dbReference type="InterPro" id="IPR011042">
    <property type="entry name" value="6-blade_b-propeller_TolB-like"/>
</dbReference>
<dbReference type="Pfam" id="PF08450">
    <property type="entry name" value="SGL"/>
    <property type="match status" value="1"/>
</dbReference>